<dbReference type="AlphaFoldDB" id="A0A4S9DTB1"/>
<reference evidence="1 2" key="1">
    <citation type="submission" date="2018-10" db="EMBL/GenBank/DDBJ databases">
        <title>Fifty Aureobasidium pullulans genomes reveal a recombining polyextremotolerant generalist.</title>
        <authorList>
            <person name="Gostincar C."/>
            <person name="Turk M."/>
            <person name="Zajc J."/>
            <person name="Gunde-Cimerman N."/>
        </authorList>
    </citation>
    <scope>NUCLEOTIDE SEQUENCE [LARGE SCALE GENOMIC DNA]</scope>
    <source>
        <strain evidence="1 2">EXF-9785</strain>
    </source>
</reference>
<dbReference type="EMBL" id="QZAV01000546">
    <property type="protein sequence ID" value="THX24006.1"/>
    <property type="molecule type" value="Genomic_DNA"/>
</dbReference>
<accession>A0A4S9DTB1</accession>
<proteinExistence type="predicted"/>
<name>A0A4S9DTB1_AURPU</name>
<protein>
    <submittedName>
        <fullName evidence="1">Uncharacterized protein</fullName>
    </submittedName>
</protein>
<dbReference type="Proteomes" id="UP000308953">
    <property type="component" value="Unassembled WGS sequence"/>
</dbReference>
<gene>
    <name evidence="1" type="ORF">D6D10_10211</name>
</gene>
<organism evidence="1 2">
    <name type="scientific">Aureobasidium pullulans</name>
    <name type="common">Black yeast</name>
    <name type="synonym">Pullularia pullulans</name>
    <dbReference type="NCBI Taxonomy" id="5580"/>
    <lineage>
        <taxon>Eukaryota</taxon>
        <taxon>Fungi</taxon>
        <taxon>Dikarya</taxon>
        <taxon>Ascomycota</taxon>
        <taxon>Pezizomycotina</taxon>
        <taxon>Dothideomycetes</taxon>
        <taxon>Dothideomycetidae</taxon>
        <taxon>Dothideales</taxon>
        <taxon>Saccotheciaceae</taxon>
        <taxon>Aureobasidium</taxon>
    </lineage>
</organism>
<evidence type="ECO:0000313" key="1">
    <source>
        <dbReference type="EMBL" id="THX24006.1"/>
    </source>
</evidence>
<evidence type="ECO:0000313" key="2">
    <source>
        <dbReference type="Proteomes" id="UP000308953"/>
    </source>
</evidence>
<sequence>MLFHQHVREVRFQQIIIKMCWGDSVQNTCPHCGFYNQTILLSGRCHPALTAKTWWMYSCAVLEDFELSNYCKNCQSCYTWLSHVDIASDPSLPQTPTLTQSVDLLRFDIAIANNPIPDRSDAEAEENTIHTTAAHIEAVCEWYETIESYISSNIDISDMRSRCLASSSRPLITSFHNLERLVAKALTDAQAHLEYIIEATTAIRVASEAGNINMVDVEELRNMQFEMRMFHDRMRDPESMGSENICKELEVMAWSVWNGLEEIEREIVENDGEAGSSDTDEITWRAVVW</sequence>
<comment type="caution">
    <text evidence="1">The sequence shown here is derived from an EMBL/GenBank/DDBJ whole genome shotgun (WGS) entry which is preliminary data.</text>
</comment>